<evidence type="ECO:0000256" key="3">
    <source>
        <dbReference type="ARBA" id="ARBA00022989"/>
    </source>
</evidence>
<name>R7UVT6_CAPTE</name>
<reference evidence="9" key="1">
    <citation type="submission" date="2012-12" db="EMBL/GenBank/DDBJ databases">
        <authorList>
            <person name="Hellsten U."/>
            <person name="Grimwood J."/>
            <person name="Chapman J.A."/>
            <person name="Shapiro H."/>
            <person name="Aerts A."/>
            <person name="Otillar R.P."/>
            <person name="Terry A.Y."/>
            <person name="Boore J.L."/>
            <person name="Simakov O."/>
            <person name="Marletaz F."/>
            <person name="Cho S.-J."/>
            <person name="Edsinger-Gonzales E."/>
            <person name="Havlak P."/>
            <person name="Kuo D.-H."/>
            <person name="Larsson T."/>
            <person name="Lv J."/>
            <person name="Arendt D."/>
            <person name="Savage R."/>
            <person name="Osoegawa K."/>
            <person name="de Jong P."/>
            <person name="Lindberg D.R."/>
            <person name="Seaver E.C."/>
            <person name="Weisblat D.A."/>
            <person name="Putnam N.H."/>
            <person name="Grigoriev I.V."/>
            <person name="Rokhsar D.S."/>
        </authorList>
    </citation>
    <scope>NUCLEOTIDE SEQUENCE</scope>
    <source>
        <strain evidence="9">I ESC-2004</strain>
    </source>
</reference>
<reference evidence="8" key="3">
    <citation type="submission" date="2015-06" db="UniProtKB">
        <authorList>
            <consortium name="EnsemblMetazoa"/>
        </authorList>
    </citation>
    <scope>IDENTIFICATION</scope>
</reference>
<dbReference type="PANTHER" id="PTHR15549:SF30">
    <property type="entry name" value="MID2 DOMAIN-CONTAINING PROTEIN"/>
    <property type="match status" value="1"/>
</dbReference>
<keyword evidence="3 6" id="KW-1133">Transmembrane helix</keyword>
<keyword evidence="9" id="KW-1185">Reference proteome</keyword>
<dbReference type="GO" id="GO:0071944">
    <property type="term" value="C:cell periphery"/>
    <property type="evidence" value="ECO:0007669"/>
    <property type="project" value="UniProtKB-ARBA"/>
</dbReference>
<dbReference type="EMBL" id="KB299856">
    <property type="protein sequence ID" value="ELU07501.1"/>
    <property type="molecule type" value="Genomic_DNA"/>
</dbReference>
<dbReference type="PANTHER" id="PTHR15549">
    <property type="entry name" value="PAIRED IMMUNOGLOBULIN-LIKE TYPE 2 RECEPTOR"/>
    <property type="match status" value="1"/>
</dbReference>
<feature type="transmembrane region" description="Helical" evidence="6">
    <location>
        <begin position="349"/>
        <end position="373"/>
    </location>
</feature>
<organism evidence="7">
    <name type="scientific">Capitella teleta</name>
    <name type="common">Polychaete worm</name>
    <dbReference type="NCBI Taxonomy" id="283909"/>
    <lineage>
        <taxon>Eukaryota</taxon>
        <taxon>Metazoa</taxon>
        <taxon>Spiralia</taxon>
        <taxon>Lophotrochozoa</taxon>
        <taxon>Annelida</taxon>
        <taxon>Polychaeta</taxon>
        <taxon>Sedentaria</taxon>
        <taxon>Scolecida</taxon>
        <taxon>Capitellidae</taxon>
        <taxon>Capitella</taxon>
    </lineage>
</organism>
<feature type="compositionally biased region" description="Low complexity" evidence="5">
    <location>
        <begin position="309"/>
        <end position="325"/>
    </location>
</feature>
<gene>
    <name evidence="7" type="ORF">CAPTEDRAFT_204112</name>
</gene>
<dbReference type="AlphaFoldDB" id="R7UVT6"/>
<dbReference type="HOGENOM" id="CLU_477556_0_0_1"/>
<dbReference type="EMBL" id="AMQN01007054">
    <property type="status" value="NOT_ANNOTATED_CDS"/>
    <property type="molecule type" value="Genomic_DNA"/>
</dbReference>
<accession>R7UVT6</accession>
<reference evidence="7 9" key="2">
    <citation type="journal article" date="2013" name="Nature">
        <title>Insights into bilaterian evolution from three spiralian genomes.</title>
        <authorList>
            <person name="Simakov O."/>
            <person name="Marletaz F."/>
            <person name="Cho S.J."/>
            <person name="Edsinger-Gonzales E."/>
            <person name="Havlak P."/>
            <person name="Hellsten U."/>
            <person name="Kuo D.H."/>
            <person name="Larsson T."/>
            <person name="Lv J."/>
            <person name="Arendt D."/>
            <person name="Savage R."/>
            <person name="Osoegawa K."/>
            <person name="de Jong P."/>
            <person name="Grimwood J."/>
            <person name="Chapman J.A."/>
            <person name="Shapiro H."/>
            <person name="Aerts A."/>
            <person name="Otillar R.P."/>
            <person name="Terry A.Y."/>
            <person name="Boore J.L."/>
            <person name="Grigoriev I.V."/>
            <person name="Lindberg D.R."/>
            <person name="Seaver E.C."/>
            <person name="Weisblat D.A."/>
            <person name="Putnam N.H."/>
            <person name="Rokhsar D.S."/>
        </authorList>
    </citation>
    <scope>NUCLEOTIDE SEQUENCE</scope>
    <source>
        <strain evidence="7 9">I ESC-2004</strain>
    </source>
</reference>
<evidence type="ECO:0000256" key="5">
    <source>
        <dbReference type="SAM" id="MobiDB-lite"/>
    </source>
</evidence>
<feature type="compositionally biased region" description="Polar residues" evidence="5">
    <location>
        <begin position="441"/>
        <end position="454"/>
    </location>
</feature>
<feature type="region of interest" description="Disordered" evidence="5">
    <location>
        <begin position="396"/>
        <end position="422"/>
    </location>
</feature>
<protein>
    <submittedName>
        <fullName evidence="7 8">Uncharacterized protein</fullName>
    </submittedName>
</protein>
<evidence type="ECO:0000256" key="4">
    <source>
        <dbReference type="ARBA" id="ARBA00023136"/>
    </source>
</evidence>
<comment type="subcellular location">
    <subcellularLocation>
        <location evidence="1">Membrane</location>
        <topology evidence="1">Single-pass membrane protein</topology>
    </subcellularLocation>
</comment>
<keyword evidence="2 6" id="KW-0812">Transmembrane</keyword>
<dbReference type="GO" id="GO:0016020">
    <property type="term" value="C:membrane"/>
    <property type="evidence" value="ECO:0007669"/>
    <property type="project" value="UniProtKB-SubCell"/>
</dbReference>
<evidence type="ECO:0000313" key="9">
    <source>
        <dbReference type="Proteomes" id="UP000014760"/>
    </source>
</evidence>
<evidence type="ECO:0000256" key="2">
    <source>
        <dbReference type="ARBA" id="ARBA00022692"/>
    </source>
</evidence>
<dbReference type="InterPro" id="IPR051694">
    <property type="entry name" value="Immunoregulatory_rcpt-like"/>
</dbReference>
<proteinExistence type="predicted"/>
<evidence type="ECO:0000313" key="7">
    <source>
        <dbReference type="EMBL" id="ELU07501.1"/>
    </source>
</evidence>
<evidence type="ECO:0000313" key="8">
    <source>
        <dbReference type="EnsemblMetazoa" id="CapteP204112"/>
    </source>
</evidence>
<feature type="region of interest" description="Disordered" evidence="5">
    <location>
        <begin position="440"/>
        <end position="489"/>
    </location>
</feature>
<evidence type="ECO:0000256" key="6">
    <source>
        <dbReference type="SAM" id="Phobius"/>
    </source>
</evidence>
<sequence length="571" mass="61313">MRMSGMYDISDHNMLLTLFEFMVFSTVISDAATVSPFLPPGLTMQTLHFCFTQSTSSLGISCGLNEVIVASESLCGHSDTISINSCPQDNADCRVALKVPLVTCQGTRYCLLDALKMLNSCRSLLPSRCGGASYVHVEYFCLPLSSSYVLNMCGPPITYTQPGGFIVNGGYPASVGGSEKNCYCSFNHINSSVVQQTQISVDILRAELRGDANLPPCHEKLTSYSSAFILNSRCNEGLFVNERLVRRTVSGTGGPHSIAFVRKGFPSAQQGSVFLTFKSSIAISVECHEVDYDPSLTQFTSITTATTTSTTTATVPPTPPGVSSTRAVSTTQSVPGGKKDPADITVANIGLAVGLVAGALLLILIVVLVVCCLRSPRRSKTPEVEIMKVENGGPYIEHIHHDNATGERPPSPVERSTTPEPLYSQGISPWGLQYIAENDSDTSGQAHNTPSPVFQHTDPTRYTSNEEDSIKSGHGKSRGVAPGYSSESGDSYKVPVPLYAVLEINTAPAHRHMRRESKDDSSSDVSTVRTVMSNYDLAGPFHAEVYLCSGSHSEPMSELSVIDADLYSDSI</sequence>
<feature type="region of interest" description="Disordered" evidence="5">
    <location>
        <begin position="309"/>
        <end position="338"/>
    </location>
</feature>
<evidence type="ECO:0000256" key="1">
    <source>
        <dbReference type="ARBA" id="ARBA00004167"/>
    </source>
</evidence>
<keyword evidence="4 6" id="KW-0472">Membrane</keyword>
<dbReference type="Proteomes" id="UP000014760">
    <property type="component" value="Unassembled WGS sequence"/>
</dbReference>
<dbReference type="EnsemblMetazoa" id="CapteT204112">
    <property type="protein sequence ID" value="CapteP204112"/>
    <property type="gene ID" value="CapteG204112"/>
</dbReference>